<reference evidence="1 2" key="1">
    <citation type="submission" date="2015-04" db="EMBL/GenBank/DDBJ databases">
        <title>Lasius niger genome sequencing.</title>
        <authorList>
            <person name="Konorov E.A."/>
            <person name="Nikitin M.A."/>
            <person name="Kirill M.V."/>
            <person name="Chang P."/>
        </authorList>
    </citation>
    <scope>NUCLEOTIDE SEQUENCE [LARGE SCALE GENOMIC DNA]</scope>
    <source>
        <tissue evidence="1">Whole</tissue>
    </source>
</reference>
<name>A0A0J7K9P8_LASNI</name>
<evidence type="ECO:0000313" key="1">
    <source>
        <dbReference type="EMBL" id="KMQ87052.1"/>
    </source>
</evidence>
<dbReference type="EMBL" id="LBMM01011062">
    <property type="protein sequence ID" value="KMQ87052.1"/>
    <property type="molecule type" value="Genomic_DNA"/>
</dbReference>
<accession>A0A0J7K9P8</accession>
<sequence>MIGLVMVESQGGVFIWSVALGKGQILVTVLLVSPFGVHKVTTLTSPSVPGWISTTRPMDHLVGGIRSSCIRTKSSTARFARRCRQV</sequence>
<organism evidence="1 2">
    <name type="scientific">Lasius niger</name>
    <name type="common">Black garden ant</name>
    <dbReference type="NCBI Taxonomy" id="67767"/>
    <lineage>
        <taxon>Eukaryota</taxon>
        <taxon>Metazoa</taxon>
        <taxon>Ecdysozoa</taxon>
        <taxon>Arthropoda</taxon>
        <taxon>Hexapoda</taxon>
        <taxon>Insecta</taxon>
        <taxon>Pterygota</taxon>
        <taxon>Neoptera</taxon>
        <taxon>Endopterygota</taxon>
        <taxon>Hymenoptera</taxon>
        <taxon>Apocrita</taxon>
        <taxon>Aculeata</taxon>
        <taxon>Formicoidea</taxon>
        <taxon>Formicidae</taxon>
        <taxon>Formicinae</taxon>
        <taxon>Lasius</taxon>
        <taxon>Lasius</taxon>
    </lineage>
</organism>
<comment type="caution">
    <text evidence="1">The sequence shown here is derived from an EMBL/GenBank/DDBJ whole genome shotgun (WGS) entry which is preliminary data.</text>
</comment>
<dbReference type="PaxDb" id="67767-A0A0J7K9P8"/>
<proteinExistence type="predicted"/>
<gene>
    <name evidence="1" type="ORF">RF55_13781</name>
</gene>
<evidence type="ECO:0000313" key="2">
    <source>
        <dbReference type="Proteomes" id="UP000036403"/>
    </source>
</evidence>
<keyword evidence="2" id="KW-1185">Reference proteome</keyword>
<protein>
    <submittedName>
        <fullName evidence="1">Coenzyme f420-dependent-methylene tetrahydromethanopterin reductase</fullName>
    </submittedName>
</protein>
<dbReference type="Proteomes" id="UP000036403">
    <property type="component" value="Unassembled WGS sequence"/>
</dbReference>
<dbReference type="AlphaFoldDB" id="A0A0J7K9P8"/>